<dbReference type="Proteomes" id="UP001066276">
    <property type="component" value="Chromosome 10"/>
</dbReference>
<evidence type="ECO:0000256" key="1">
    <source>
        <dbReference type="ARBA" id="ARBA00039658"/>
    </source>
</evidence>
<gene>
    <name evidence="3" type="ORF">NDU88_005209</name>
</gene>
<dbReference type="EMBL" id="JANPWB010000014">
    <property type="protein sequence ID" value="KAJ1100120.1"/>
    <property type="molecule type" value="Genomic_DNA"/>
</dbReference>
<proteinExistence type="predicted"/>
<dbReference type="InterPro" id="IPR050951">
    <property type="entry name" value="Retrovirus_Pol_polyprotein"/>
</dbReference>
<dbReference type="SUPFAM" id="SSF53098">
    <property type="entry name" value="Ribonuclease H-like"/>
    <property type="match status" value="2"/>
</dbReference>
<dbReference type="InterPro" id="IPR001584">
    <property type="entry name" value="Integrase_cat-core"/>
</dbReference>
<evidence type="ECO:0000313" key="4">
    <source>
        <dbReference type="Proteomes" id="UP001066276"/>
    </source>
</evidence>
<dbReference type="Pfam" id="PF17921">
    <property type="entry name" value="Integrase_H2C2"/>
    <property type="match status" value="1"/>
</dbReference>
<protein>
    <recommendedName>
        <fullName evidence="1">Gypsy retrotransposon integrase-like protein 1</fullName>
    </recommendedName>
</protein>
<dbReference type="InterPro" id="IPR041588">
    <property type="entry name" value="Integrase_H2C2"/>
</dbReference>
<evidence type="ECO:0000259" key="2">
    <source>
        <dbReference type="PROSITE" id="PS50994"/>
    </source>
</evidence>
<dbReference type="GO" id="GO:0015074">
    <property type="term" value="P:DNA integration"/>
    <property type="evidence" value="ECO:0007669"/>
    <property type="project" value="InterPro"/>
</dbReference>
<dbReference type="GO" id="GO:0003676">
    <property type="term" value="F:nucleic acid binding"/>
    <property type="evidence" value="ECO:0007669"/>
    <property type="project" value="InterPro"/>
</dbReference>
<keyword evidence="4" id="KW-1185">Reference proteome</keyword>
<reference evidence="3" key="1">
    <citation type="journal article" date="2022" name="bioRxiv">
        <title>Sequencing and chromosome-scale assembly of the giantPleurodeles waltlgenome.</title>
        <authorList>
            <person name="Brown T."/>
            <person name="Elewa A."/>
            <person name="Iarovenko S."/>
            <person name="Subramanian E."/>
            <person name="Araus A.J."/>
            <person name="Petzold A."/>
            <person name="Susuki M."/>
            <person name="Suzuki K.-i.T."/>
            <person name="Hayashi T."/>
            <person name="Toyoda A."/>
            <person name="Oliveira C."/>
            <person name="Osipova E."/>
            <person name="Leigh N.D."/>
            <person name="Simon A."/>
            <person name="Yun M.H."/>
        </authorList>
    </citation>
    <scope>NUCLEOTIDE SEQUENCE</scope>
    <source>
        <strain evidence="3">20211129_DDA</strain>
        <tissue evidence="3">Liver</tissue>
    </source>
</reference>
<comment type="caution">
    <text evidence="3">The sequence shown here is derived from an EMBL/GenBank/DDBJ whole genome shotgun (WGS) entry which is preliminary data.</text>
</comment>
<dbReference type="PROSITE" id="PS50994">
    <property type="entry name" value="INTEGRASE"/>
    <property type="match status" value="1"/>
</dbReference>
<organism evidence="3 4">
    <name type="scientific">Pleurodeles waltl</name>
    <name type="common">Iberian ribbed newt</name>
    <dbReference type="NCBI Taxonomy" id="8319"/>
    <lineage>
        <taxon>Eukaryota</taxon>
        <taxon>Metazoa</taxon>
        <taxon>Chordata</taxon>
        <taxon>Craniata</taxon>
        <taxon>Vertebrata</taxon>
        <taxon>Euteleostomi</taxon>
        <taxon>Amphibia</taxon>
        <taxon>Batrachia</taxon>
        <taxon>Caudata</taxon>
        <taxon>Salamandroidea</taxon>
        <taxon>Salamandridae</taxon>
        <taxon>Pleurodelinae</taxon>
        <taxon>Pleurodeles</taxon>
    </lineage>
</organism>
<dbReference type="PANTHER" id="PTHR37984">
    <property type="entry name" value="PROTEIN CBG26694"/>
    <property type="match status" value="1"/>
</dbReference>
<dbReference type="Pfam" id="PF00665">
    <property type="entry name" value="rve"/>
    <property type="match status" value="1"/>
</dbReference>
<evidence type="ECO:0000313" key="3">
    <source>
        <dbReference type="EMBL" id="KAJ1100120.1"/>
    </source>
</evidence>
<dbReference type="AlphaFoldDB" id="A0AAV7MBF6"/>
<dbReference type="PANTHER" id="PTHR37984:SF5">
    <property type="entry name" value="PROTEIN NYNRIN-LIKE"/>
    <property type="match status" value="1"/>
</dbReference>
<sequence>MPHRKRVLLKNKNWALALLDNTAEVTIVHRNLLEHLEVKATDDFIQVETVDMRVSTPDRVYKVTLQLEGDIKRTIHAIFWDRVVKVYDILLALQDWPPDFVCTCPYGEEVIKPSFSPLVPEELTESYSIEWALAQAPALYRNHVGWDRNSPYHVIPIKSTSATTANGFRDSKGNTIKHRLLWGKVADLKEMLPKVHVVHTLGHQSVGMHVAGNTLADEAAKSAVAVATVAAVTRSSSKPDTNTLAAIKVTVDGTPYPKGFPNKYQYYIGSMLNAEVKIPGVGVRDIPNKDIRPQLIKAAHEGVTSAHAGVAATISLLQARYWWPGLYKETMQYILCCDICQQIKVSTAKCQPQTPLLISNRPLQCVYLDHCGLLTPDSAYKYILAAVDSCSRFIWVWPQSSADVRTVIKDLRVFIGTYAVAVFHSDQGPAFASRAFKDTMASLGVQLQYSSPFHPEGNSVMERLNRNLKQSLTARVLGQQQLMAKKEVTYHMLNIEKIERLPFTVVEIPSAEWLIHGVINLPISTLQLTSCLKHVPTCALRQRLLREADYELPFQEEVTINSLMGTARDAALVETETMEHTYSLVVFSVDLPAL</sequence>
<dbReference type="Gene3D" id="1.10.340.70">
    <property type="match status" value="1"/>
</dbReference>
<name>A0AAV7MBF6_PLEWA</name>
<accession>A0AAV7MBF6</accession>
<dbReference type="Gene3D" id="3.30.420.10">
    <property type="entry name" value="Ribonuclease H-like superfamily/Ribonuclease H"/>
    <property type="match status" value="2"/>
</dbReference>
<feature type="domain" description="Integrase catalytic" evidence="2">
    <location>
        <begin position="358"/>
        <end position="517"/>
    </location>
</feature>
<dbReference type="InterPro" id="IPR012337">
    <property type="entry name" value="RNaseH-like_sf"/>
</dbReference>
<dbReference type="InterPro" id="IPR036397">
    <property type="entry name" value="RNaseH_sf"/>
</dbReference>